<gene>
    <name evidence="4" type="ORF">H3309_02915</name>
</gene>
<dbReference type="RefSeq" id="WP_182297294.1">
    <property type="nucleotide sequence ID" value="NZ_CP059851.1"/>
</dbReference>
<dbReference type="SUPFAM" id="SSF52172">
    <property type="entry name" value="CheY-like"/>
    <property type="match status" value="1"/>
</dbReference>
<keyword evidence="5" id="KW-1185">Reference proteome</keyword>
<dbReference type="PANTHER" id="PTHR44591:SF3">
    <property type="entry name" value="RESPONSE REGULATORY DOMAIN-CONTAINING PROTEIN"/>
    <property type="match status" value="1"/>
</dbReference>
<dbReference type="EMBL" id="CP059851">
    <property type="protein sequence ID" value="QMW23471.1"/>
    <property type="molecule type" value="Genomic_DNA"/>
</dbReference>
<dbReference type="PROSITE" id="PS50110">
    <property type="entry name" value="RESPONSE_REGULATORY"/>
    <property type="match status" value="1"/>
</dbReference>
<dbReference type="Pfam" id="PF00072">
    <property type="entry name" value="Response_reg"/>
    <property type="match status" value="1"/>
</dbReference>
<dbReference type="GO" id="GO:0000160">
    <property type="term" value="P:phosphorelay signal transduction system"/>
    <property type="evidence" value="ECO:0007669"/>
    <property type="project" value="InterPro"/>
</dbReference>
<dbReference type="KEGG" id="sand:H3309_02915"/>
<dbReference type="CDD" id="cd17540">
    <property type="entry name" value="REC_PhyR"/>
    <property type="match status" value="1"/>
</dbReference>
<dbReference type="SUPFAM" id="SSF88659">
    <property type="entry name" value="Sigma3 and sigma4 domains of RNA polymerase sigma factors"/>
    <property type="match status" value="1"/>
</dbReference>
<accession>A0A7G5IJC9</accession>
<evidence type="ECO:0000256" key="1">
    <source>
        <dbReference type="ARBA" id="ARBA00022553"/>
    </source>
</evidence>
<evidence type="ECO:0000313" key="5">
    <source>
        <dbReference type="Proteomes" id="UP000515292"/>
    </source>
</evidence>
<dbReference type="InterPro" id="IPR050595">
    <property type="entry name" value="Bact_response_regulator"/>
</dbReference>
<dbReference type="Pfam" id="PF22029">
    <property type="entry name" value="PhyR_sigma2"/>
    <property type="match status" value="1"/>
</dbReference>
<dbReference type="InterPro" id="IPR053866">
    <property type="entry name" value="PhyR_sigma2"/>
</dbReference>
<dbReference type="PANTHER" id="PTHR44591">
    <property type="entry name" value="STRESS RESPONSE REGULATOR PROTEIN 1"/>
    <property type="match status" value="1"/>
</dbReference>
<dbReference type="InterPro" id="IPR013324">
    <property type="entry name" value="RNA_pol_sigma_r3/r4-like"/>
</dbReference>
<organism evidence="4 5">
    <name type="scientific">Sandaracinobacteroides saxicola</name>
    <dbReference type="NCBI Taxonomy" id="2759707"/>
    <lineage>
        <taxon>Bacteria</taxon>
        <taxon>Pseudomonadati</taxon>
        <taxon>Pseudomonadota</taxon>
        <taxon>Alphaproteobacteria</taxon>
        <taxon>Sphingomonadales</taxon>
        <taxon>Sphingosinicellaceae</taxon>
        <taxon>Sandaracinobacteroides</taxon>
    </lineage>
</organism>
<dbReference type="InterPro" id="IPR011006">
    <property type="entry name" value="CheY-like_superfamily"/>
</dbReference>
<dbReference type="InterPro" id="IPR014605">
    <property type="entry name" value="Sig_resp-reg_PhyR"/>
</dbReference>
<keyword evidence="1 2" id="KW-0597">Phosphoprotein</keyword>
<dbReference type="Gene3D" id="1.20.140.160">
    <property type="match status" value="1"/>
</dbReference>
<reference evidence="4 5" key="1">
    <citation type="submission" date="2020-07" db="EMBL/GenBank/DDBJ databases">
        <title>Complete genome sequence for Sandaracinobacter sp. M6.</title>
        <authorList>
            <person name="Tang Y."/>
            <person name="Liu Q."/>
            <person name="Guo Z."/>
            <person name="Lei P."/>
            <person name="Huang B."/>
        </authorList>
    </citation>
    <scope>NUCLEOTIDE SEQUENCE [LARGE SCALE GENOMIC DNA]</scope>
    <source>
        <strain evidence="4 5">M6</strain>
    </source>
</reference>
<dbReference type="Proteomes" id="UP000515292">
    <property type="component" value="Chromosome"/>
</dbReference>
<feature type="modified residue" description="4-aspartylphosphate" evidence="2">
    <location>
        <position position="201"/>
    </location>
</feature>
<name>A0A7G5IJC9_9SPHN</name>
<dbReference type="SMART" id="SM00448">
    <property type="entry name" value="REC"/>
    <property type="match status" value="1"/>
</dbReference>
<sequence length="272" mass="28988">MSAATPAAVAPVSHPSTRAAFGPHLPFLRRYARALTGSQRSGDAYVRAALEALIADPDSIRHDGDPRVELFRLFHAFWNGVAEESGDEAMGSQGEEMIAQLPRNRREALLLTAVEGFGAADAATILNRSREEVEGDIAAATSSIGAEMACRVLIIEDEPIIALHLQDIVEEMGHSVAGVAMTHKEATAMMAAEPAELVLADIRLADGSSGIDAVNEILAARPVPVIFITAYPERLLTGERPEPTYLITKPFEPTMVVATIGQALMLARQTAG</sequence>
<dbReference type="NCBIfam" id="NF006623">
    <property type="entry name" value="PRK09191.1"/>
    <property type="match status" value="1"/>
</dbReference>
<dbReference type="Gene3D" id="3.40.50.2300">
    <property type="match status" value="1"/>
</dbReference>
<dbReference type="AlphaFoldDB" id="A0A7G5IJC9"/>
<proteinExistence type="predicted"/>
<dbReference type="PIRSF" id="PIRSF036400">
    <property type="entry name" value="RR_Ctr_UCP036400"/>
    <property type="match status" value="1"/>
</dbReference>
<dbReference type="InterPro" id="IPR001789">
    <property type="entry name" value="Sig_transdc_resp-reg_receiver"/>
</dbReference>
<evidence type="ECO:0000313" key="4">
    <source>
        <dbReference type="EMBL" id="QMW23471.1"/>
    </source>
</evidence>
<evidence type="ECO:0000256" key="2">
    <source>
        <dbReference type="PROSITE-ProRule" id="PRU00169"/>
    </source>
</evidence>
<evidence type="ECO:0000259" key="3">
    <source>
        <dbReference type="PROSITE" id="PS50110"/>
    </source>
</evidence>
<feature type="domain" description="Response regulatory" evidence="3">
    <location>
        <begin position="151"/>
        <end position="264"/>
    </location>
</feature>
<protein>
    <submittedName>
        <fullName evidence="4">Response regulator</fullName>
    </submittedName>
</protein>
<dbReference type="Pfam" id="PF22233">
    <property type="entry name" value="PhyR_sigma-like"/>
    <property type="match status" value="1"/>
</dbReference>
<dbReference type="InterPro" id="IPR053867">
    <property type="entry name" value="PhyR_sigma4"/>
</dbReference>